<dbReference type="OrthoDB" id="5540870at2759"/>
<name>A0A9W8BHP0_9FUNG</name>
<dbReference type="AlphaFoldDB" id="A0A9W8BHP0"/>
<sequence length="524" mass="56031">MVGLILASNTLLCRLPTDIVCLIVRAFYAGCASHLHPGRKLRRLCALAAVDSQWRRAVEPLLYGSVVCEERAGGRWATNAALLSNKLGARWVRRLEAVLGGGAHNDGSQQRFSSLFGNGFFCWPRLAEVRVIHGSAGLAQQLLCARVSNLHNNAVDLHHHKALLPDVMRALLRADMMLTMANALLSKSAELVEITTAVDSPAVLHLVRRAASTLTALRLTDIEPVVAARDVLALLDDARPHGAFARLRSLALDFSTAGVAAYGSGGGGGESEVPGAFAQLRAVALRHCPGGDVRAWLGALQLLAPPRSMRQRSRFPRVILARLEVCGSTARVPDVVWTAARSVRVACVGPARPSAERAERLVRAALAHSGGGESLCVGAVAARPLVRALDGALVACVRLQTLELRVPLALAVVTPIVAQLPQLRRLTLPYVATESLMVSRCDVLPSRSLRTLALGFWDCRHDPRALAAAVLRLAEFLPVLLSLVLMDARVAAAARRLRVTGCYSGSRLVITDHASLPIVASSDH</sequence>
<protein>
    <submittedName>
        <fullName evidence="1">Uncharacterized protein</fullName>
    </submittedName>
</protein>
<reference evidence="1" key="1">
    <citation type="submission" date="2022-07" db="EMBL/GenBank/DDBJ databases">
        <title>Phylogenomic reconstructions and comparative analyses of Kickxellomycotina fungi.</title>
        <authorList>
            <person name="Reynolds N.K."/>
            <person name="Stajich J.E."/>
            <person name="Barry K."/>
            <person name="Grigoriev I.V."/>
            <person name="Crous P."/>
            <person name="Smith M.E."/>
        </authorList>
    </citation>
    <scope>NUCLEOTIDE SEQUENCE</scope>
    <source>
        <strain evidence="1">IMI 214461</strain>
    </source>
</reference>
<proteinExistence type="predicted"/>
<dbReference type="Proteomes" id="UP001150907">
    <property type="component" value="Unassembled WGS sequence"/>
</dbReference>
<evidence type="ECO:0000313" key="1">
    <source>
        <dbReference type="EMBL" id="KAJ2008100.1"/>
    </source>
</evidence>
<gene>
    <name evidence="1" type="ORF">H4R26_000375</name>
</gene>
<organism evidence="1 2">
    <name type="scientific">Coemansia thaxteri</name>
    <dbReference type="NCBI Taxonomy" id="2663907"/>
    <lineage>
        <taxon>Eukaryota</taxon>
        <taxon>Fungi</taxon>
        <taxon>Fungi incertae sedis</taxon>
        <taxon>Zoopagomycota</taxon>
        <taxon>Kickxellomycotina</taxon>
        <taxon>Kickxellomycetes</taxon>
        <taxon>Kickxellales</taxon>
        <taxon>Kickxellaceae</taxon>
        <taxon>Coemansia</taxon>
    </lineage>
</organism>
<accession>A0A9W8BHP0</accession>
<keyword evidence="2" id="KW-1185">Reference proteome</keyword>
<dbReference type="EMBL" id="JANBQF010000011">
    <property type="protein sequence ID" value="KAJ2008100.1"/>
    <property type="molecule type" value="Genomic_DNA"/>
</dbReference>
<comment type="caution">
    <text evidence="1">The sequence shown here is derived from an EMBL/GenBank/DDBJ whole genome shotgun (WGS) entry which is preliminary data.</text>
</comment>
<evidence type="ECO:0000313" key="2">
    <source>
        <dbReference type="Proteomes" id="UP001150907"/>
    </source>
</evidence>